<feature type="compositionally biased region" description="Basic residues" evidence="4">
    <location>
        <begin position="1117"/>
        <end position="1134"/>
    </location>
</feature>
<dbReference type="InterPro" id="IPR035979">
    <property type="entry name" value="RBD_domain_sf"/>
</dbReference>
<feature type="region of interest" description="Disordered" evidence="4">
    <location>
        <begin position="894"/>
        <end position="914"/>
    </location>
</feature>
<feature type="compositionally biased region" description="Basic residues" evidence="4">
    <location>
        <begin position="1083"/>
        <end position="1096"/>
    </location>
</feature>
<dbReference type="InterPro" id="IPR012677">
    <property type="entry name" value="Nucleotide-bd_a/b_plait_sf"/>
</dbReference>
<feature type="compositionally biased region" description="Polar residues" evidence="4">
    <location>
        <begin position="975"/>
        <end position="985"/>
    </location>
</feature>
<dbReference type="SUPFAM" id="SSF54928">
    <property type="entry name" value="RNA-binding domain, RBD"/>
    <property type="match status" value="4"/>
</dbReference>
<evidence type="ECO:0000256" key="1">
    <source>
        <dbReference type="ARBA" id="ARBA00022737"/>
    </source>
</evidence>
<proteinExistence type="predicted"/>
<feature type="region of interest" description="Disordered" evidence="4">
    <location>
        <begin position="574"/>
        <end position="624"/>
    </location>
</feature>
<accession>A0A8D8IEF3</accession>
<feature type="compositionally biased region" description="Low complexity" evidence="4">
    <location>
        <begin position="716"/>
        <end position="731"/>
    </location>
</feature>
<organism evidence="6">
    <name type="scientific">Culex pipiens</name>
    <name type="common">House mosquito</name>
    <dbReference type="NCBI Taxonomy" id="7175"/>
    <lineage>
        <taxon>Eukaryota</taxon>
        <taxon>Metazoa</taxon>
        <taxon>Ecdysozoa</taxon>
        <taxon>Arthropoda</taxon>
        <taxon>Hexapoda</taxon>
        <taxon>Insecta</taxon>
        <taxon>Pterygota</taxon>
        <taxon>Neoptera</taxon>
        <taxon>Endopterygota</taxon>
        <taxon>Diptera</taxon>
        <taxon>Nematocera</taxon>
        <taxon>Culicoidea</taxon>
        <taxon>Culicidae</taxon>
        <taxon>Culicinae</taxon>
        <taxon>Culicini</taxon>
        <taxon>Culex</taxon>
        <taxon>Culex</taxon>
    </lineage>
</organism>
<dbReference type="Gene3D" id="3.30.70.330">
    <property type="match status" value="5"/>
</dbReference>
<feature type="domain" description="RRM" evidence="5">
    <location>
        <begin position="205"/>
        <end position="286"/>
    </location>
</feature>
<feature type="compositionally biased region" description="Basic residues" evidence="4">
    <location>
        <begin position="1018"/>
        <end position="1068"/>
    </location>
</feature>
<name>A0A8D8IEF3_CULPI</name>
<evidence type="ECO:0000256" key="2">
    <source>
        <dbReference type="ARBA" id="ARBA00022884"/>
    </source>
</evidence>
<sequence>MAAPPPADGGSTGFYVYVGNVPKTASEDQLRRFFGECRGIVAFSFRLEDCTYCPTKIAFIKFANRDDQERAYGLNQQFFQGKRVFVASVDSEANFTPKFSVMVKNLNEYITEEDIYEHFKHIGTIECVQKPANNYGYVSFDRCESTQRALILKNRNLKGVDIEIQQVRRNICILLEKPTGPQFGSIREKCEELGLRYEPESESETKLLVTNIPRQVQEADILEYFGRFGKIVDWQMQKSVISVLTNSACVTYSDAKTARRVFLGEPHFFQGVCLDVYNPRITYGELQSTTAVLLKRTNVFLTNDEIYQAMNECGRVSYIHRVDSTRFCTIVRFRFAIAVSQAMRLKQIAGENVSVVRYTEPNYLTDTAPIPEAFPKSGVRMQKEEVLRRLIEQEERVELSRLQTVPNEAYANPDGKFYRNEVQIMNYPIGTTLGQFRDYFRKHGTVINLREFIQGDCIGVAIVSFDTRLEARRACSMNQNFMNGKRLLLHMADEKLFLDPELCVGVMGLTTATTDEHVYDRFSEIGAVKFVLRETSGRAVVCMEHRRWLDAAMRIILVGKCRVQVSRLFVGPGPGNPNVPNNQFPPRQNGPQPPPQGNGWMPGSQGVMPRPNMMPRGPAPRQVVPSRPNLRQVEIMHGNVRPPLLGQGPPMRPQFGNNGPMMGPNGPPMMQGPMGPGPMMQGGPRMMGPNGPPMMQGGPMCPNGPPMMGPNGPPMRQGGPMRPNGPGPMMQGGPGPGPGPMMQGGPGPGPGPMMQGGPGPGPGPMMQGGPMRPPGPMGMGPNGPGPMGPNGPPMPVVTQSMRRLMQIVEVQMNGILAFSQMPMIEQFNLVHGIVNQFINFPQFVGLSADAKISYLISGVNGFNYANSFTLFTYPQQQKMISIIQADFLKTVSAPSVVPPNEAPGPEQPNPSQENLESIIDNDGVLAPWQTMKKTKVVIANEKKSPISEEISAQDRFEEAERLRNASEPAEEDQIQETLSVSSGSDSIPPAPAPPIIDLAKSRSRSKSPMTLPTQYCRVARRRKSRSPRRKSRHRSRSPRGRSTSRGRRSRSPVRARRRSPSPRSRRKLSPISRALESRPISHSSRRRRSLSKSPRRYTRDRSPARRRSHRRDSPPARRVRRSRTRSPRPHRRHISPPARRSSPARRHSPIRRPSPVRRRSPSIVRSKSRSHSLSPMWDEEVALDEMSLDDFTHERSASLSLSPISDRGSPFDEDIADDRGHSEPIGSTNDRTLFVNNLPYDTTDADLEELFGKYGEVVSHRFVEHPQNFETKRAYVTFDTLDQAVRGLDLHLKRHRQLLLRVAFVNKRQMWRAGFAVNVTVAKDYDELPIYETFKMCGEITCLWTRLFNSKKYCVIDFKHRDAVPIALEVRQLHNGWKCRVTAII</sequence>
<evidence type="ECO:0000259" key="5">
    <source>
        <dbReference type="PROSITE" id="PS50102"/>
    </source>
</evidence>
<keyword evidence="1" id="KW-0677">Repeat</keyword>
<feature type="region of interest" description="Disordered" evidence="4">
    <location>
        <begin position="716"/>
        <end position="791"/>
    </location>
</feature>
<keyword evidence="2 3" id="KW-0694">RNA-binding</keyword>
<protein>
    <submittedName>
        <fullName evidence="6">(northern house mosquito) hypothetical protein</fullName>
    </submittedName>
</protein>
<evidence type="ECO:0000256" key="4">
    <source>
        <dbReference type="SAM" id="MobiDB-lite"/>
    </source>
</evidence>
<evidence type="ECO:0000313" key="6">
    <source>
        <dbReference type="EMBL" id="CAG6550601.1"/>
    </source>
</evidence>
<dbReference type="EMBL" id="HBUE01243479">
    <property type="protein sequence ID" value="CAG6550601.1"/>
    <property type="molecule type" value="Transcribed_RNA"/>
</dbReference>
<feature type="compositionally biased region" description="Pro residues" evidence="4">
    <location>
        <begin position="896"/>
        <end position="908"/>
    </location>
</feature>
<dbReference type="CDD" id="cd00590">
    <property type="entry name" value="RRM_SF"/>
    <property type="match status" value="5"/>
</dbReference>
<reference evidence="6" key="1">
    <citation type="submission" date="2021-05" db="EMBL/GenBank/DDBJ databases">
        <authorList>
            <person name="Alioto T."/>
            <person name="Alioto T."/>
            <person name="Gomez Garrido J."/>
        </authorList>
    </citation>
    <scope>NUCLEOTIDE SEQUENCE</scope>
</reference>
<feature type="region of interest" description="Disordered" evidence="4">
    <location>
        <begin position="949"/>
        <end position="1175"/>
    </location>
</feature>
<dbReference type="EMBL" id="HBUE01350573">
    <property type="protein sequence ID" value="CAG6602895.1"/>
    <property type="molecule type" value="Transcribed_RNA"/>
</dbReference>
<feature type="compositionally biased region" description="Low complexity" evidence="4">
    <location>
        <begin position="576"/>
        <end position="590"/>
    </location>
</feature>
<feature type="compositionally biased region" description="Basic residues" evidence="4">
    <location>
        <begin position="1142"/>
        <end position="1170"/>
    </location>
</feature>
<dbReference type="SMART" id="SM00360">
    <property type="entry name" value="RRM"/>
    <property type="match status" value="6"/>
</dbReference>
<feature type="domain" description="RRM" evidence="5">
    <location>
        <begin position="14"/>
        <end position="91"/>
    </location>
</feature>
<dbReference type="PROSITE" id="PS50102">
    <property type="entry name" value="RRM"/>
    <property type="match status" value="5"/>
</dbReference>
<feature type="domain" description="RRM" evidence="5">
    <location>
        <begin position="99"/>
        <end position="169"/>
    </location>
</feature>
<dbReference type="PANTHER" id="PTHR24012">
    <property type="entry name" value="RNA BINDING PROTEIN"/>
    <property type="match status" value="1"/>
</dbReference>
<dbReference type="GO" id="GO:0003723">
    <property type="term" value="F:RNA binding"/>
    <property type="evidence" value="ECO:0007669"/>
    <property type="project" value="UniProtKB-UniRule"/>
</dbReference>
<dbReference type="Pfam" id="PF00076">
    <property type="entry name" value="RRM_1"/>
    <property type="match status" value="3"/>
</dbReference>
<feature type="compositionally biased region" description="Low complexity" evidence="4">
    <location>
        <begin position="1069"/>
        <end position="1082"/>
    </location>
</feature>
<dbReference type="InterPro" id="IPR000504">
    <property type="entry name" value="RRM_dom"/>
</dbReference>
<feature type="domain" description="RRM" evidence="5">
    <location>
        <begin position="1231"/>
        <end position="1324"/>
    </location>
</feature>
<evidence type="ECO:0000256" key="3">
    <source>
        <dbReference type="PROSITE-ProRule" id="PRU00176"/>
    </source>
</evidence>
<feature type="domain" description="RRM" evidence="5">
    <location>
        <begin position="420"/>
        <end position="494"/>
    </location>
</feature>
<feature type="compositionally biased region" description="Basic and acidic residues" evidence="4">
    <location>
        <begin position="949"/>
        <end position="964"/>
    </location>
</feature>